<dbReference type="Proteomes" id="UP000548476">
    <property type="component" value="Unassembled WGS sequence"/>
</dbReference>
<comment type="caution">
    <text evidence="2">The sequence shown here is derived from an EMBL/GenBank/DDBJ whole genome shotgun (WGS) entry which is preliminary data.</text>
</comment>
<feature type="region of interest" description="Disordered" evidence="1">
    <location>
        <begin position="37"/>
        <end position="103"/>
    </location>
</feature>
<evidence type="ECO:0000313" key="2">
    <source>
        <dbReference type="EMBL" id="MBB6038691.1"/>
    </source>
</evidence>
<protein>
    <submittedName>
        <fullName evidence="2">Uncharacterized protein</fullName>
    </submittedName>
</protein>
<dbReference type="EMBL" id="JACHGT010000017">
    <property type="protein sequence ID" value="MBB6038691.1"/>
    <property type="molecule type" value="Genomic_DNA"/>
</dbReference>
<sequence length="268" mass="29037">MDEFGRSARGGDTEQHIAFLEVVSQCHAPTALDDGAERQTVVPGDGPQLAAGVRGQLPRDGLRSSVAQVPGTADQGRMTDRRQIRPPEVQRGPVVSRSQPPEVVAVPGPLDRLWRSAELAGDLGCTPPVQRRVVETQDQAPPVGCPMGDEPDERTAFQVEAPVAVCGQAIVERQAPLDGEVRLRGGVDDLDGGTQTPPGESRPEAVVAPDHRRPCVRDVVDGEGTIDQVDLLHHVDRRVRRVRFLAQHARLQGGQRQELRYTRRGESG</sequence>
<gene>
    <name evidence="2" type="ORF">HNR73_006577</name>
</gene>
<name>A0A841FN01_9ACTN</name>
<keyword evidence="3" id="KW-1185">Reference proteome</keyword>
<reference evidence="2 3" key="1">
    <citation type="submission" date="2020-08" db="EMBL/GenBank/DDBJ databases">
        <title>Genomic Encyclopedia of Type Strains, Phase IV (KMG-IV): sequencing the most valuable type-strain genomes for metagenomic binning, comparative biology and taxonomic classification.</title>
        <authorList>
            <person name="Goeker M."/>
        </authorList>
    </citation>
    <scope>NUCLEOTIDE SEQUENCE [LARGE SCALE GENOMIC DNA]</scope>
    <source>
        <strain evidence="2 3">YIM 65646</strain>
    </source>
</reference>
<evidence type="ECO:0000313" key="3">
    <source>
        <dbReference type="Proteomes" id="UP000548476"/>
    </source>
</evidence>
<accession>A0A841FN01</accession>
<dbReference type="AlphaFoldDB" id="A0A841FN01"/>
<feature type="region of interest" description="Disordered" evidence="1">
    <location>
        <begin position="186"/>
        <end position="207"/>
    </location>
</feature>
<evidence type="ECO:0000256" key="1">
    <source>
        <dbReference type="SAM" id="MobiDB-lite"/>
    </source>
</evidence>
<proteinExistence type="predicted"/>
<organism evidence="2 3">
    <name type="scientific">Phytomonospora endophytica</name>
    <dbReference type="NCBI Taxonomy" id="714109"/>
    <lineage>
        <taxon>Bacteria</taxon>
        <taxon>Bacillati</taxon>
        <taxon>Actinomycetota</taxon>
        <taxon>Actinomycetes</taxon>
        <taxon>Micromonosporales</taxon>
        <taxon>Micromonosporaceae</taxon>
        <taxon>Phytomonospora</taxon>
    </lineage>
</organism>